<evidence type="ECO:0000313" key="1">
    <source>
        <dbReference type="EMBL" id="KAF5175550.1"/>
    </source>
</evidence>
<dbReference type="Proteomes" id="UP000554482">
    <property type="component" value="Unassembled WGS sequence"/>
</dbReference>
<evidence type="ECO:0000313" key="2">
    <source>
        <dbReference type="Proteomes" id="UP000554482"/>
    </source>
</evidence>
<comment type="caution">
    <text evidence="1">The sequence shown here is derived from an EMBL/GenBank/DDBJ whole genome shotgun (WGS) entry which is preliminary data.</text>
</comment>
<proteinExistence type="predicted"/>
<gene>
    <name evidence="1" type="ORF">FRX31_034863</name>
</gene>
<dbReference type="AlphaFoldDB" id="A0A7J6UTH2"/>
<organism evidence="1 2">
    <name type="scientific">Thalictrum thalictroides</name>
    <name type="common">Rue-anemone</name>
    <name type="synonym">Anemone thalictroides</name>
    <dbReference type="NCBI Taxonomy" id="46969"/>
    <lineage>
        <taxon>Eukaryota</taxon>
        <taxon>Viridiplantae</taxon>
        <taxon>Streptophyta</taxon>
        <taxon>Embryophyta</taxon>
        <taxon>Tracheophyta</taxon>
        <taxon>Spermatophyta</taxon>
        <taxon>Magnoliopsida</taxon>
        <taxon>Ranunculales</taxon>
        <taxon>Ranunculaceae</taxon>
        <taxon>Thalictroideae</taxon>
        <taxon>Thalictrum</taxon>
    </lineage>
</organism>
<protein>
    <submittedName>
        <fullName evidence="1">Uncharacterized protein</fullName>
    </submittedName>
</protein>
<accession>A0A7J6UTH2</accession>
<keyword evidence="2" id="KW-1185">Reference proteome</keyword>
<name>A0A7J6UTH2_THATH</name>
<dbReference type="EMBL" id="JABWDY010043905">
    <property type="protein sequence ID" value="KAF5175550.1"/>
    <property type="molecule type" value="Genomic_DNA"/>
</dbReference>
<sequence>MRKFVFGGCHCTSLRVETGEILIRDGIDFVFYDPKQRTARKVNIIGMSNSPLPRIVAYIPSLVRLKSSTKV</sequence>
<reference evidence="1 2" key="1">
    <citation type="submission" date="2020-06" db="EMBL/GenBank/DDBJ databases">
        <title>Transcriptomic and genomic resources for Thalictrum thalictroides and T. hernandezii: Facilitating candidate gene discovery in an emerging model plant lineage.</title>
        <authorList>
            <person name="Arias T."/>
            <person name="Riano-Pachon D.M."/>
            <person name="Di Stilio V.S."/>
        </authorList>
    </citation>
    <scope>NUCLEOTIDE SEQUENCE [LARGE SCALE GENOMIC DNA]</scope>
    <source>
        <strain evidence="2">cv. WT478/WT964</strain>
        <tissue evidence="1">Leaves</tissue>
    </source>
</reference>